<dbReference type="AlphaFoldDB" id="A0A8J6P377"/>
<evidence type="ECO:0000256" key="1">
    <source>
        <dbReference type="ARBA" id="ARBA00022603"/>
    </source>
</evidence>
<evidence type="ECO:0000313" key="5">
    <source>
        <dbReference type="Proteomes" id="UP000605201"/>
    </source>
</evidence>
<protein>
    <submittedName>
        <fullName evidence="4">Class I SAM-dependent methyltransferase</fullName>
    </submittedName>
</protein>
<dbReference type="GO" id="GO:0032259">
    <property type="term" value="P:methylation"/>
    <property type="evidence" value="ECO:0007669"/>
    <property type="project" value="UniProtKB-KW"/>
</dbReference>
<evidence type="ECO:0000259" key="3">
    <source>
        <dbReference type="Pfam" id="PF13649"/>
    </source>
</evidence>
<organism evidence="4 5">
    <name type="scientific">Candidatus Desulfatibia vada</name>
    <dbReference type="NCBI Taxonomy" id="2841696"/>
    <lineage>
        <taxon>Bacteria</taxon>
        <taxon>Pseudomonadati</taxon>
        <taxon>Thermodesulfobacteriota</taxon>
        <taxon>Desulfobacteria</taxon>
        <taxon>Desulfobacterales</taxon>
        <taxon>Desulfobacterales incertae sedis</taxon>
        <taxon>Candidatus Desulfatibia</taxon>
    </lineage>
</organism>
<dbReference type="Proteomes" id="UP000605201">
    <property type="component" value="Unassembled WGS sequence"/>
</dbReference>
<proteinExistence type="predicted"/>
<dbReference type="Gene3D" id="3.40.50.150">
    <property type="entry name" value="Vaccinia Virus protein VP39"/>
    <property type="match status" value="1"/>
</dbReference>
<dbReference type="GO" id="GO:0008168">
    <property type="term" value="F:methyltransferase activity"/>
    <property type="evidence" value="ECO:0007669"/>
    <property type="project" value="UniProtKB-KW"/>
</dbReference>
<dbReference type="SUPFAM" id="SSF53335">
    <property type="entry name" value="S-adenosyl-L-methionine-dependent methyltransferases"/>
    <property type="match status" value="1"/>
</dbReference>
<dbReference type="InterPro" id="IPR041698">
    <property type="entry name" value="Methyltransf_25"/>
</dbReference>
<dbReference type="EMBL" id="JACNIG010000324">
    <property type="protein sequence ID" value="MBC8433713.1"/>
    <property type="molecule type" value="Genomic_DNA"/>
</dbReference>
<comment type="caution">
    <text evidence="4">The sequence shown here is derived from an EMBL/GenBank/DDBJ whole genome shotgun (WGS) entry which is preliminary data.</text>
</comment>
<dbReference type="CDD" id="cd02440">
    <property type="entry name" value="AdoMet_MTases"/>
    <property type="match status" value="1"/>
</dbReference>
<evidence type="ECO:0000313" key="4">
    <source>
        <dbReference type="EMBL" id="MBC8433713.1"/>
    </source>
</evidence>
<feature type="domain" description="Methyltransferase" evidence="3">
    <location>
        <begin position="2"/>
        <end position="74"/>
    </location>
</feature>
<gene>
    <name evidence="4" type="ORF">H8D96_17525</name>
</gene>
<dbReference type="InterPro" id="IPR029063">
    <property type="entry name" value="SAM-dependent_MTases_sf"/>
</dbReference>
<dbReference type="PANTHER" id="PTHR43861:SF1">
    <property type="entry name" value="TRANS-ACONITATE 2-METHYLTRANSFERASE"/>
    <property type="match status" value="1"/>
</dbReference>
<keyword evidence="2" id="KW-0808">Transferase</keyword>
<reference evidence="4 5" key="1">
    <citation type="submission" date="2020-08" db="EMBL/GenBank/DDBJ databases">
        <title>Bridging the membrane lipid divide: bacteria of the FCB group superphylum have the potential to synthesize archaeal ether lipids.</title>
        <authorList>
            <person name="Villanueva L."/>
            <person name="Von Meijenfeldt F.A.B."/>
            <person name="Westbye A.B."/>
            <person name="Yadav S."/>
            <person name="Hopmans E.C."/>
            <person name="Dutilh B.E."/>
            <person name="Sinninghe Damste J.S."/>
        </authorList>
    </citation>
    <scope>NUCLEOTIDE SEQUENCE [LARGE SCALE GENOMIC DNA]</scope>
    <source>
        <strain evidence="4">NIOZ-UU17</strain>
    </source>
</reference>
<keyword evidence="1 4" id="KW-0489">Methyltransferase</keyword>
<sequence>MVDLSLPMLERARARILKEKTGEIRLFQGDIREIELGKDTYDVVLAAAVLHHLRDESDWEFVFKKIFDAISPGGSFWISDMVFHDIPVIHELMLEKHGDYLESLGGKEYRAKVFDYIDKEDSPRSLTYQLELMQKVGFEKVEVLHKSSCFAAFGGIKTKL</sequence>
<name>A0A8J6P377_9BACT</name>
<dbReference type="PANTHER" id="PTHR43861">
    <property type="entry name" value="TRANS-ACONITATE 2-METHYLTRANSFERASE-RELATED"/>
    <property type="match status" value="1"/>
</dbReference>
<evidence type="ECO:0000256" key="2">
    <source>
        <dbReference type="ARBA" id="ARBA00022679"/>
    </source>
</evidence>
<dbReference type="Pfam" id="PF13649">
    <property type="entry name" value="Methyltransf_25"/>
    <property type="match status" value="1"/>
</dbReference>
<accession>A0A8J6P377</accession>